<dbReference type="Proteomes" id="UP000027946">
    <property type="component" value="Unassembled WGS sequence"/>
</dbReference>
<dbReference type="EMBL" id="JJMM01000008">
    <property type="protein sequence ID" value="KDR95888.1"/>
    <property type="molecule type" value="Genomic_DNA"/>
</dbReference>
<protein>
    <recommendedName>
        <fullName evidence="1">DUF4325 domain-containing protein</fullName>
    </recommendedName>
</protein>
<dbReference type="RefSeq" id="WP_038263051.1">
    <property type="nucleotide sequence ID" value="NZ_FSRH01000008.1"/>
</dbReference>
<sequence>MKIIIKEISSIAISSKSGMLLRQKLEKALESNEIVTIDFCGVDKFASMYFNASIGYVAQKLGREEFNRRVKIVNITINGKEIINSSIENSISKKESFDIQETLKGLGD</sequence>
<dbReference type="eggNOG" id="ENOG5030B5I">
    <property type="taxonomic scope" value="Bacteria"/>
</dbReference>
<dbReference type="OrthoDB" id="7032971at2"/>
<dbReference type="InterPro" id="IPR025474">
    <property type="entry name" value="DUF4325"/>
</dbReference>
<keyword evidence="3" id="KW-1185">Reference proteome</keyword>
<name>A0A069RGF2_PEPLI</name>
<accession>A0A069RGF2</accession>
<dbReference type="Pfam" id="PF14213">
    <property type="entry name" value="DUF4325"/>
    <property type="match status" value="1"/>
</dbReference>
<dbReference type="AlphaFoldDB" id="A0A069RGF2"/>
<evidence type="ECO:0000313" key="2">
    <source>
        <dbReference type="EMBL" id="KDR95888.1"/>
    </source>
</evidence>
<comment type="caution">
    <text evidence="2">The sequence shown here is derived from an EMBL/GenBank/DDBJ whole genome shotgun (WGS) entry which is preliminary data.</text>
</comment>
<feature type="domain" description="DUF4325" evidence="1">
    <location>
        <begin position="18"/>
        <end position="76"/>
    </location>
</feature>
<proteinExistence type="predicted"/>
<organism evidence="2 3">
    <name type="scientific">Peptoclostridium litorale DSM 5388</name>
    <dbReference type="NCBI Taxonomy" id="1121324"/>
    <lineage>
        <taxon>Bacteria</taxon>
        <taxon>Bacillati</taxon>
        <taxon>Bacillota</taxon>
        <taxon>Clostridia</taxon>
        <taxon>Peptostreptococcales</taxon>
        <taxon>Peptoclostridiaceae</taxon>
        <taxon>Peptoclostridium</taxon>
    </lineage>
</organism>
<dbReference type="STRING" id="1121324.CLIT_8c00570"/>
<reference evidence="2 3" key="1">
    <citation type="submission" date="2014-03" db="EMBL/GenBank/DDBJ databases">
        <title>Genome sequence of Clostridium litorale W6, DSM 5388.</title>
        <authorList>
            <person name="Poehlein A."/>
            <person name="Jagirdar A."/>
            <person name="Khonsari B."/>
            <person name="Chibani C.M."/>
            <person name="Gutierrez Gutierrez D.A."/>
            <person name="Davydova E."/>
            <person name="Alghaithi H.S."/>
            <person name="Nair K.P."/>
            <person name="Dhamotharan K."/>
            <person name="Chandran L."/>
            <person name="G W."/>
            <person name="Daniel R."/>
        </authorList>
    </citation>
    <scope>NUCLEOTIDE SEQUENCE [LARGE SCALE GENOMIC DNA]</scope>
    <source>
        <strain evidence="2 3">W6</strain>
    </source>
</reference>
<gene>
    <name evidence="2" type="ORF">CLIT_8c00570</name>
</gene>
<evidence type="ECO:0000259" key="1">
    <source>
        <dbReference type="Pfam" id="PF14213"/>
    </source>
</evidence>
<evidence type="ECO:0000313" key="3">
    <source>
        <dbReference type="Proteomes" id="UP000027946"/>
    </source>
</evidence>